<name>A0A5Q0TJ90_STIJA</name>
<dbReference type="InterPro" id="IPR002475">
    <property type="entry name" value="Bcl2-like"/>
</dbReference>
<comment type="similarity">
    <text evidence="1">Belongs to the Bcl-2 family.</text>
</comment>
<accession>A0A5Q0TJ90</accession>
<dbReference type="SUPFAM" id="SSF56854">
    <property type="entry name" value="Bcl-2 inhibitors of programmed cell death"/>
    <property type="match status" value="1"/>
</dbReference>
<reference evidence="4" key="1">
    <citation type="journal article" date="2019" name="Dev. Comp. Immunol.">
        <title>Bcl-2 mediates coelomocytes apoptosis by suppressing cytochrome c release in Vibrio splendidus challenged Apostichopus japonicus.</title>
        <authorList>
            <person name="Guo M."/>
            <person name="Chen K."/>
            <person name="Lv Z."/>
            <person name="Shao Y."/>
            <person name="Zhang W."/>
            <person name="Zhao X."/>
            <person name="Li C."/>
        </authorList>
    </citation>
    <scope>NUCLEOTIDE SEQUENCE</scope>
    <source>
        <tissue evidence="4">Coelomocyte</tissue>
    </source>
</reference>
<dbReference type="GO" id="GO:0042981">
    <property type="term" value="P:regulation of apoptotic process"/>
    <property type="evidence" value="ECO:0007669"/>
    <property type="project" value="InterPro"/>
</dbReference>
<keyword evidence="2" id="KW-0053">Apoptosis</keyword>
<dbReference type="AlphaFoldDB" id="A0A5Q0TJ90"/>
<evidence type="ECO:0000259" key="3">
    <source>
        <dbReference type="SMART" id="SM00337"/>
    </source>
</evidence>
<evidence type="ECO:0000313" key="4">
    <source>
        <dbReference type="EMBL" id="QGA67042.1"/>
    </source>
</evidence>
<dbReference type="InterPro" id="IPR026298">
    <property type="entry name" value="Bcl-2_fam"/>
</dbReference>
<dbReference type="InterPro" id="IPR036834">
    <property type="entry name" value="Bcl-2-like_sf"/>
</dbReference>
<organism evidence="4">
    <name type="scientific">Stichopus japonicus</name>
    <name type="common">Sea cucumber</name>
    <dbReference type="NCBI Taxonomy" id="307972"/>
    <lineage>
        <taxon>Eukaryota</taxon>
        <taxon>Metazoa</taxon>
        <taxon>Echinodermata</taxon>
        <taxon>Eleutherozoa</taxon>
        <taxon>Echinozoa</taxon>
        <taxon>Holothuroidea</taxon>
        <taxon>Aspidochirotacea</taxon>
        <taxon>Aspidochirotida</taxon>
        <taxon>Stichopodidae</taxon>
        <taxon>Apostichopus</taxon>
    </lineage>
</organism>
<protein>
    <submittedName>
        <fullName evidence="4">Bcl-2 protein</fullName>
    </submittedName>
</protein>
<dbReference type="PROSITE" id="PS50062">
    <property type="entry name" value="BCL2_FAMILY"/>
    <property type="match status" value="1"/>
</dbReference>
<dbReference type="GO" id="GO:0051400">
    <property type="term" value="F:BH domain binding"/>
    <property type="evidence" value="ECO:0007669"/>
    <property type="project" value="TreeGrafter"/>
</dbReference>
<dbReference type="GO" id="GO:0008630">
    <property type="term" value="P:intrinsic apoptotic signaling pathway in response to DNA damage"/>
    <property type="evidence" value="ECO:0007669"/>
    <property type="project" value="TreeGrafter"/>
</dbReference>
<evidence type="ECO:0000256" key="1">
    <source>
        <dbReference type="ARBA" id="ARBA00009458"/>
    </source>
</evidence>
<dbReference type="Gene3D" id="1.10.437.10">
    <property type="entry name" value="Blc2-like"/>
    <property type="match status" value="1"/>
</dbReference>
<sequence>MGIQQNSHDLITPKYATYESRRRRPFYCDNVFPRNIPLCAMLQGETNLDNMTENITGNFIEAYMVLKLADFGVDRPDRLGLNIHAASSVGSEICPYHTTLYSTEKDAMVRAILVELDLLDTLTNLHISKHTLLETFLYIADTLFEDDDVSWWKIVTLVDCSAQMAVMCVDRELPNMVESLLSWTSMIMEKDNVQSWIEENGGWKFLTNRMKSYLQTQAV</sequence>
<dbReference type="GO" id="GO:0001836">
    <property type="term" value="P:release of cytochrome c from mitochondria"/>
    <property type="evidence" value="ECO:0007669"/>
    <property type="project" value="TreeGrafter"/>
</dbReference>
<dbReference type="PANTHER" id="PTHR11256">
    <property type="entry name" value="BCL-2 RELATED"/>
    <property type="match status" value="1"/>
</dbReference>
<dbReference type="Pfam" id="PF00452">
    <property type="entry name" value="Bcl-2"/>
    <property type="match status" value="1"/>
</dbReference>
<dbReference type="SMART" id="SM00337">
    <property type="entry name" value="BCL"/>
    <property type="match status" value="1"/>
</dbReference>
<dbReference type="EMBL" id="MN432479">
    <property type="protein sequence ID" value="QGA67042.1"/>
    <property type="molecule type" value="mRNA"/>
</dbReference>
<proteinExistence type="evidence at transcript level"/>
<dbReference type="SMR" id="A0A5Q0TJ90"/>
<dbReference type="PRINTS" id="PR01862">
    <property type="entry name" value="BCL2FAMILY"/>
</dbReference>
<dbReference type="PANTHER" id="PTHR11256:SF50">
    <property type="entry name" value="APOPTOSIS REGULATOR CED-9"/>
    <property type="match status" value="1"/>
</dbReference>
<dbReference type="GO" id="GO:0005741">
    <property type="term" value="C:mitochondrial outer membrane"/>
    <property type="evidence" value="ECO:0007669"/>
    <property type="project" value="TreeGrafter"/>
</dbReference>
<feature type="domain" description="Bcl-2 Bcl-2 homology region 1-3" evidence="3">
    <location>
        <begin position="109"/>
        <end position="203"/>
    </location>
</feature>
<evidence type="ECO:0000256" key="2">
    <source>
        <dbReference type="ARBA" id="ARBA00022703"/>
    </source>
</evidence>
<dbReference type="InterPro" id="IPR046371">
    <property type="entry name" value="Bcl-2_BH1-3"/>
</dbReference>
<dbReference type="GO" id="GO:0097192">
    <property type="term" value="P:extrinsic apoptotic signaling pathway in absence of ligand"/>
    <property type="evidence" value="ECO:0007669"/>
    <property type="project" value="TreeGrafter"/>
</dbReference>